<dbReference type="Proteomes" id="UP000428333">
    <property type="component" value="Linkage Group LG11"/>
</dbReference>
<sequence length="307" mass="34870">MRAFGVKRFKQDQESVVRSLQSREMPERVDHHFLQAERRTSNKHMIDVCSLLAFEESKNQFPFEIPARSFKLLSVLELEQLPGDTQLPNAVGDLVLLHYLGLRRTRLKVLPKSLKNLQRLETLDIRDTFVRELPPGLEVLNMLKHLLLAGSFGNEVVSVETQIEVLNHLLTLAGVKLTEDIAEQLQHLSLLQKLSVGEVRSNHSKSLSKSIDKMEFLGSLTIKCFPGEKIQILSNNPLDCLEKLRVGGQVGNLLDWVNKKRSLKYLYMWDCMLTEDPLSALKHLPNLVVLSLCNAYEGEQIQVDAIG</sequence>
<accession>A0A6A4L1J4</accession>
<reference evidence="3 4" key="1">
    <citation type="journal article" date="2019" name="Genome Biol. Evol.">
        <title>The Rhododendron genome and chromosomal organization provide insight into shared whole-genome duplications across the heath family (Ericaceae).</title>
        <authorList>
            <person name="Soza V.L."/>
            <person name="Lindsley D."/>
            <person name="Waalkes A."/>
            <person name="Ramage E."/>
            <person name="Patwardhan R.P."/>
            <person name="Burton J.N."/>
            <person name="Adey A."/>
            <person name="Kumar A."/>
            <person name="Qiu R."/>
            <person name="Shendure J."/>
            <person name="Hall B."/>
        </authorList>
    </citation>
    <scope>NUCLEOTIDE SEQUENCE [LARGE SCALE GENOMIC DNA]</scope>
    <source>
        <strain evidence="3">RSF 1966-606</strain>
    </source>
</reference>
<dbReference type="PANTHER" id="PTHR47186:SF57">
    <property type="entry name" value="OS02G0478300 PROTEIN"/>
    <property type="match status" value="1"/>
</dbReference>
<keyword evidence="4" id="KW-1185">Reference proteome</keyword>
<dbReference type="EMBL" id="QEFC01003087">
    <property type="protein sequence ID" value="KAE9450114.1"/>
    <property type="molecule type" value="Genomic_DNA"/>
</dbReference>
<evidence type="ECO:0000259" key="2">
    <source>
        <dbReference type="Pfam" id="PF23598"/>
    </source>
</evidence>
<organism evidence="3 4">
    <name type="scientific">Rhododendron williamsianum</name>
    <dbReference type="NCBI Taxonomy" id="262921"/>
    <lineage>
        <taxon>Eukaryota</taxon>
        <taxon>Viridiplantae</taxon>
        <taxon>Streptophyta</taxon>
        <taxon>Embryophyta</taxon>
        <taxon>Tracheophyta</taxon>
        <taxon>Spermatophyta</taxon>
        <taxon>Magnoliopsida</taxon>
        <taxon>eudicotyledons</taxon>
        <taxon>Gunneridae</taxon>
        <taxon>Pentapetalae</taxon>
        <taxon>asterids</taxon>
        <taxon>Ericales</taxon>
        <taxon>Ericaceae</taxon>
        <taxon>Ericoideae</taxon>
        <taxon>Rhodoreae</taxon>
        <taxon>Rhododendron</taxon>
    </lineage>
</organism>
<gene>
    <name evidence="3" type="ORF">C3L33_17992</name>
</gene>
<evidence type="ECO:0000313" key="3">
    <source>
        <dbReference type="EMBL" id="KAE9450114.1"/>
    </source>
</evidence>
<feature type="domain" description="Disease resistance R13L4/SHOC-2-like LRR" evidence="2">
    <location>
        <begin position="48"/>
        <end position="303"/>
    </location>
</feature>
<dbReference type="OrthoDB" id="5986190at2759"/>
<dbReference type="Pfam" id="PF23598">
    <property type="entry name" value="LRR_14"/>
    <property type="match status" value="1"/>
</dbReference>
<name>A0A6A4L1J4_9ERIC</name>
<evidence type="ECO:0000313" key="4">
    <source>
        <dbReference type="Proteomes" id="UP000428333"/>
    </source>
</evidence>
<keyword evidence="1" id="KW-0677">Repeat</keyword>
<evidence type="ECO:0000256" key="1">
    <source>
        <dbReference type="ARBA" id="ARBA00022737"/>
    </source>
</evidence>
<dbReference type="AlphaFoldDB" id="A0A6A4L1J4"/>
<comment type="caution">
    <text evidence="3">The sequence shown here is derived from an EMBL/GenBank/DDBJ whole genome shotgun (WGS) entry which is preliminary data.</text>
</comment>
<dbReference type="PANTHER" id="PTHR47186">
    <property type="entry name" value="LEUCINE-RICH REPEAT-CONTAINING PROTEIN 57"/>
    <property type="match status" value="1"/>
</dbReference>
<dbReference type="Gene3D" id="3.80.10.10">
    <property type="entry name" value="Ribonuclease Inhibitor"/>
    <property type="match status" value="1"/>
</dbReference>
<feature type="non-terminal residue" evidence="3">
    <location>
        <position position="1"/>
    </location>
</feature>
<protein>
    <recommendedName>
        <fullName evidence="2">Disease resistance R13L4/SHOC-2-like LRR domain-containing protein</fullName>
    </recommendedName>
</protein>
<dbReference type="InterPro" id="IPR055414">
    <property type="entry name" value="LRR_R13L4/SHOC2-like"/>
</dbReference>
<dbReference type="SUPFAM" id="SSF52047">
    <property type="entry name" value="RNI-like"/>
    <property type="match status" value="1"/>
</dbReference>
<dbReference type="InterPro" id="IPR032675">
    <property type="entry name" value="LRR_dom_sf"/>
</dbReference>
<proteinExistence type="predicted"/>